<dbReference type="PANTHER" id="PTHR36978">
    <property type="entry name" value="P-LOOP CONTAINING NUCLEOTIDE TRIPHOSPHATE HYDROLASE"/>
    <property type="match status" value="1"/>
</dbReference>
<name>A0ABT2YWC3_9RHOB</name>
<dbReference type="Pfam" id="PF17784">
    <property type="entry name" value="Sulfotransfer_4"/>
    <property type="match status" value="1"/>
</dbReference>
<accession>A0ABT2YWC3</accession>
<keyword evidence="2" id="KW-1185">Reference proteome</keyword>
<dbReference type="InterPro" id="IPR040632">
    <property type="entry name" value="Sulfotransfer_4"/>
</dbReference>
<dbReference type="PANTHER" id="PTHR36978:SF4">
    <property type="entry name" value="P-LOOP CONTAINING NUCLEOSIDE TRIPHOSPHATE HYDROLASE PROTEIN"/>
    <property type="match status" value="1"/>
</dbReference>
<evidence type="ECO:0000313" key="2">
    <source>
        <dbReference type="Proteomes" id="UP001652503"/>
    </source>
</evidence>
<sequence length="195" mass="21960">MGLKLIGTGFGRTGTESMRIALNRLGFGPTHHMFEVIANPEQQAMWRALYRGAPPDWERLFAGYGACVDWPSAYWWRELIAYYPEAKVLLTHRSAESWWESFEKTILRVYRDSTDAESFTGFLPTVLGGDPADRAVAIAAYRRNVADVLATVPKERLLVYELGSGWAPLCGFLGVEVPEEPYPVSNNPEAFRARN</sequence>
<protein>
    <submittedName>
        <fullName evidence="1">Sulfotransferase family protein</fullName>
    </submittedName>
</protein>
<dbReference type="EMBL" id="JAOWLA010000001">
    <property type="protein sequence ID" value="MCV2863168.1"/>
    <property type="molecule type" value="Genomic_DNA"/>
</dbReference>
<dbReference type="InterPro" id="IPR027417">
    <property type="entry name" value="P-loop_NTPase"/>
</dbReference>
<organism evidence="1 2">
    <name type="scientific">Albidovulum sediminicola</name>
    <dbReference type="NCBI Taxonomy" id="2984331"/>
    <lineage>
        <taxon>Bacteria</taxon>
        <taxon>Pseudomonadati</taxon>
        <taxon>Pseudomonadota</taxon>
        <taxon>Alphaproteobacteria</taxon>
        <taxon>Rhodobacterales</taxon>
        <taxon>Paracoccaceae</taxon>
        <taxon>Albidovulum</taxon>
    </lineage>
</organism>
<reference evidence="1 2" key="1">
    <citation type="submission" date="2022-10" db="EMBL/GenBank/DDBJ databases">
        <title>Defluviimonas sp. nov., isolated from ocean surface water.</title>
        <authorList>
            <person name="He W."/>
            <person name="Wang L."/>
            <person name="Zhang D.-F."/>
        </authorList>
    </citation>
    <scope>NUCLEOTIDE SEQUENCE [LARGE SCALE GENOMIC DNA]</scope>
    <source>
        <strain evidence="1 2">WL0075</strain>
    </source>
</reference>
<gene>
    <name evidence="1" type="ORF">OE647_00280</name>
</gene>
<dbReference type="RefSeq" id="WP_263719586.1">
    <property type="nucleotide sequence ID" value="NZ_JAOWLA010000001.1"/>
</dbReference>
<proteinExistence type="predicted"/>
<dbReference type="Proteomes" id="UP001652503">
    <property type="component" value="Unassembled WGS sequence"/>
</dbReference>
<comment type="caution">
    <text evidence="1">The sequence shown here is derived from an EMBL/GenBank/DDBJ whole genome shotgun (WGS) entry which is preliminary data.</text>
</comment>
<dbReference type="Gene3D" id="3.40.50.300">
    <property type="entry name" value="P-loop containing nucleotide triphosphate hydrolases"/>
    <property type="match status" value="1"/>
</dbReference>
<dbReference type="SUPFAM" id="SSF52540">
    <property type="entry name" value="P-loop containing nucleoside triphosphate hydrolases"/>
    <property type="match status" value="1"/>
</dbReference>
<evidence type="ECO:0000313" key="1">
    <source>
        <dbReference type="EMBL" id="MCV2863168.1"/>
    </source>
</evidence>